<evidence type="ECO:0000313" key="2">
    <source>
        <dbReference type="EMBL" id="QOL82561.1"/>
    </source>
</evidence>
<dbReference type="KEGG" id="pshq:F3W81_18095"/>
<dbReference type="PROSITE" id="PS51257">
    <property type="entry name" value="PROKAR_LIPOPROTEIN"/>
    <property type="match status" value="1"/>
</dbReference>
<dbReference type="Proteomes" id="UP000594118">
    <property type="component" value="Chromosome"/>
</dbReference>
<feature type="region of interest" description="Disordered" evidence="1">
    <location>
        <begin position="68"/>
        <end position="87"/>
    </location>
</feature>
<sequence length="256" mass="26895">MRVLILGTALLGLAACNQTGPNGGNGSYGSLNQYAREREMILQAGQTQGSGGGLPAADTVTSQPLSAMGTLPAGAATTSASAPYGTDPEALDIARETQAALQAAGMNSGVVPLQASPSNPAPEAVNAMGISQENNFEAVGEQRSIAQDKEFIAQNRAKYEQIAPSELPQRVDTGPNLVTYALQTSNPMGQRLYSRIQIASESRFNRKCSQYPSPDLAQTDFLKKGGPERDRMGVDPDGDGYACSWDPAPFRKASRG</sequence>
<reference evidence="2 3" key="1">
    <citation type="submission" date="2019-10" db="EMBL/GenBank/DDBJ databases">
        <title>Pseudopuniceibacterium sp. HQ09 islated from Antarctica.</title>
        <authorList>
            <person name="Liao L."/>
            <person name="Su S."/>
            <person name="Chen B."/>
            <person name="Yu Y."/>
        </authorList>
    </citation>
    <scope>NUCLEOTIDE SEQUENCE [LARGE SCALE GENOMIC DNA]</scope>
    <source>
        <strain evidence="2 3">HQ09</strain>
    </source>
</reference>
<feature type="compositionally biased region" description="Low complexity" evidence="1">
    <location>
        <begin position="72"/>
        <end position="85"/>
    </location>
</feature>
<evidence type="ECO:0000313" key="3">
    <source>
        <dbReference type="Proteomes" id="UP000594118"/>
    </source>
</evidence>
<proteinExistence type="predicted"/>
<dbReference type="AlphaFoldDB" id="A0A7L9WQH5"/>
<gene>
    <name evidence="2" type="ORF">F3W81_18095</name>
</gene>
<protein>
    <recommendedName>
        <fullName evidence="4">Excalibur calcium-binding domain-containing protein</fullName>
    </recommendedName>
</protein>
<feature type="compositionally biased region" description="Basic and acidic residues" evidence="1">
    <location>
        <begin position="221"/>
        <end position="234"/>
    </location>
</feature>
<dbReference type="RefSeq" id="WP_193080776.1">
    <property type="nucleotide sequence ID" value="NZ_CP045201.1"/>
</dbReference>
<accession>A0A7L9WQH5</accession>
<name>A0A7L9WQH5_9RHOB</name>
<evidence type="ECO:0000256" key="1">
    <source>
        <dbReference type="SAM" id="MobiDB-lite"/>
    </source>
</evidence>
<evidence type="ECO:0008006" key="4">
    <source>
        <dbReference type="Google" id="ProtNLM"/>
    </source>
</evidence>
<organism evidence="2 3">
    <name type="scientific">Pseudooceanicola spongiae</name>
    <dbReference type="NCBI Taxonomy" id="2613965"/>
    <lineage>
        <taxon>Bacteria</taxon>
        <taxon>Pseudomonadati</taxon>
        <taxon>Pseudomonadota</taxon>
        <taxon>Alphaproteobacteria</taxon>
        <taxon>Rhodobacterales</taxon>
        <taxon>Paracoccaceae</taxon>
        <taxon>Pseudooceanicola</taxon>
    </lineage>
</organism>
<feature type="region of interest" description="Disordered" evidence="1">
    <location>
        <begin position="207"/>
        <end position="256"/>
    </location>
</feature>
<dbReference type="EMBL" id="CP045201">
    <property type="protein sequence ID" value="QOL82561.1"/>
    <property type="molecule type" value="Genomic_DNA"/>
</dbReference>
<keyword evidence="3" id="KW-1185">Reference proteome</keyword>